<evidence type="ECO:0000313" key="1">
    <source>
        <dbReference type="EMBL" id="CAA9380063.1"/>
    </source>
</evidence>
<dbReference type="AlphaFoldDB" id="A0A6J4NBG2"/>
<gene>
    <name evidence="1" type="ORF">AVDCRST_MAG93-9107</name>
</gene>
<sequence length="39" mass="4260">MPRRITSYSFEAASSRAARAFSIQVCAFYGTPQAIGFLS</sequence>
<reference evidence="1" key="1">
    <citation type="submission" date="2020-02" db="EMBL/GenBank/DDBJ databases">
        <authorList>
            <person name="Meier V. D."/>
        </authorList>
    </citation>
    <scope>NUCLEOTIDE SEQUENCE</scope>
    <source>
        <strain evidence="1">AVDCRST_MAG93</strain>
    </source>
</reference>
<name>A0A6J4NBG2_9CHLR</name>
<dbReference type="EMBL" id="CADCTR010003054">
    <property type="protein sequence ID" value="CAA9380063.1"/>
    <property type="molecule type" value="Genomic_DNA"/>
</dbReference>
<organism evidence="1">
    <name type="scientific">uncultured Chloroflexia bacterium</name>
    <dbReference type="NCBI Taxonomy" id="1672391"/>
    <lineage>
        <taxon>Bacteria</taxon>
        <taxon>Bacillati</taxon>
        <taxon>Chloroflexota</taxon>
        <taxon>Chloroflexia</taxon>
        <taxon>environmental samples</taxon>
    </lineage>
</organism>
<protein>
    <submittedName>
        <fullName evidence="1">Uncharacterized protein</fullName>
    </submittedName>
</protein>
<accession>A0A6J4NBG2</accession>
<proteinExistence type="predicted"/>